<dbReference type="Pfam" id="PF02371">
    <property type="entry name" value="Transposase_20"/>
    <property type="match status" value="1"/>
</dbReference>
<proteinExistence type="predicted"/>
<dbReference type="OrthoDB" id="6448153at2"/>
<accession>A0A2T3J2G4</accession>
<sequence length="63" mass="6826">MLIRRELAEIPGIGPITATALVASIGDQYNTAAQTQDFSEIFTLEDTTSLSYKHQVASEIGKL</sequence>
<organism evidence="2 3">
    <name type="scientific">Photobacterium lutimaris</name>
    <dbReference type="NCBI Taxonomy" id="388278"/>
    <lineage>
        <taxon>Bacteria</taxon>
        <taxon>Pseudomonadati</taxon>
        <taxon>Pseudomonadota</taxon>
        <taxon>Gammaproteobacteria</taxon>
        <taxon>Vibrionales</taxon>
        <taxon>Vibrionaceae</taxon>
        <taxon>Photobacterium</taxon>
    </lineage>
</organism>
<reference evidence="2 3" key="1">
    <citation type="submission" date="2018-03" db="EMBL/GenBank/DDBJ databases">
        <title>Whole genome sequencing of Histamine producing bacteria.</title>
        <authorList>
            <person name="Butler K."/>
        </authorList>
    </citation>
    <scope>NUCLEOTIDE SEQUENCE [LARGE SCALE GENOMIC DNA]</scope>
    <source>
        <strain evidence="2 3">JCM 13586</strain>
    </source>
</reference>
<feature type="domain" description="Transposase IS116/IS110/IS902 C-terminal" evidence="1">
    <location>
        <begin position="5"/>
        <end position="36"/>
    </location>
</feature>
<dbReference type="GO" id="GO:0006313">
    <property type="term" value="P:DNA transposition"/>
    <property type="evidence" value="ECO:0007669"/>
    <property type="project" value="InterPro"/>
</dbReference>
<protein>
    <recommendedName>
        <fullName evidence="1">Transposase IS116/IS110/IS902 C-terminal domain-containing protein</fullName>
    </recommendedName>
</protein>
<comment type="caution">
    <text evidence="2">The sequence shown here is derived from an EMBL/GenBank/DDBJ whole genome shotgun (WGS) entry which is preliminary data.</text>
</comment>
<dbReference type="AlphaFoldDB" id="A0A2T3J2G4"/>
<gene>
    <name evidence="2" type="ORF">C9I99_00160</name>
</gene>
<dbReference type="EMBL" id="PYMH01000001">
    <property type="protein sequence ID" value="PSU35475.1"/>
    <property type="molecule type" value="Genomic_DNA"/>
</dbReference>
<dbReference type="InterPro" id="IPR003346">
    <property type="entry name" value="Transposase_20"/>
</dbReference>
<dbReference type="Proteomes" id="UP000241222">
    <property type="component" value="Unassembled WGS sequence"/>
</dbReference>
<keyword evidence="3" id="KW-1185">Reference proteome</keyword>
<dbReference type="GO" id="GO:0004803">
    <property type="term" value="F:transposase activity"/>
    <property type="evidence" value="ECO:0007669"/>
    <property type="project" value="InterPro"/>
</dbReference>
<evidence type="ECO:0000313" key="2">
    <source>
        <dbReference type="EMBL" id="PSU35475.1"/>
    </source>
</evidence>
<evidence type="ECO:0000259" key="1">
    <source>
        <dbReference type="Pfam" id="PF02371"/>
    </source>
</evidence>
<evidence type="ECO:0000313" key="3">
    <source>
        <dbReference type="Proteomes" id="UP000241222"/>
    </source>
</evidence>
<name>A0A2T3J2G4_9GAMM</name>
<dbReference type="GO" id="GO:0003677">
    <property type="term" value="F:DNA binding"/>
    <property type="evidence" value="ECO:0007669"/>
    <property type="project" value="InterPro"/>
</dbReference>